<dbReference type="AlphaFoldDB" id="A0A835LF40"/>
<dbReference type="InterPro" id="IPR036047">
    <property type="entry name" value="F-box-like_dom_sf"/>
</dbReference>
<evidence type="ECO:0000313" key="4">
    <source>
        <dbReference type="Proteomes" id="UP000631114"/>
    </source>
</evidence>
<dbReference type="Pfam" id="PF12937">
    <property type="entry name" value="F-box-like"/>
    <property type="match status" value="1"/>
</dbReference>
<accession>A0A835LF40</accession>
<dbReference type="SUPFAM" id="SSF81383">
    <property type="entry name" value="F-box domain"/>
    <property type="match status" value="1"/>
</dbReference>
<name>A0A835LF40_9MAGN</name>
<feature type="domain" description="F-box" evidence="2">
    <location>
        <begin position="13"/>
        <end position="49"/>
    </location>
</feature>
<keyword evidence="4" id="KW-1185">Reference proteome</keyword>
<evidence type="ECO:0000256" key="1">
    <source>
        <dbReference type="SAM" id="MobiDB-lite"/>
    </source>
</evidence>
<dbReference type="InterPro" id="IPR001810">
    <property type="entry name" value="F-box_dom"/>
</dbReference>
<protein>
    <recommendedName>
        <fullName evidence="2">F-box domain-containing protein</fullName>
    </recommendedName>
</protein>
<proteinExistence type="predicted"/>
<sequence>MRKSLKKERKVGWEDLPEDIMLMIFSKLERKCLFQTTYSVCRSWRSMSSLKLFCRRKDCLSLARLKDIGNDEGYQLMKLLKMLIDGLDDKFEHITRLDFPEHLYLSDDHLYYVAQRERERADAMTRTGSGRRRSFAVVALPMVLRVRQGRLKTLCFPAGVDREGWAEVGATLTKLLEPTDPHQNARPHIEGRVSNPI</sequence>
<gene>
    <name evidence="3" type="ORF">IFM89_014545</name>
</gene>
<dbReference type="Gene3D" id="1.20.1280.50">
    <property type="match status" value="1"/>
</dbReference>
<reference evidence="3 4" key="1">
    <citation type="submission" date="2020-10" db="EMBL/GenBank/DDBJ databases">
        <title>The Coptis chinensis genome and diversification of protoberbering-type alkaloids.</title>
        <authorList>
            <person name="Wang B."/>
            <person name="Shu S."/>
            <person name="Song C."/>
            <person name="Liu Y."/>
        </authorList>
    </citation>
    <scope>NUCLEOTIDE SEQUENCE [LARGE SCALE GENOMIC DNA]</scope>
    <source>
        <strain evidence="3">HL-2020</strain>
        <tissue evidence="3">Leaf</tissue>
    </source>
</reference>
<evidence type="ECO:0000259" key="2">
    <source>
        <dbReference type="Pfam" id="PF12937"/>
    </source>
</evidence>
<comment type="caution">
    <text evidence="3">The sequence shown here is derived from an EMBL/GenBank/DDBJ whole genome shotgun (WGS) entry which is preliminary data.</text>
</comment>
<dbReference type="OrthoDB" id="1929062at2759"/>
<feature type="region of interest" description="Disordered" evidence="1">
    <location>
        <begin position="178"/>
        <end position="197"/>
    </location>
</feature>
<evidence type="ECO:0000313" key="3">
    <source>
        <dbReference type="EMBL" id="KAF9592375.1"/>
    </source>
</evidence>
<dbReference type="Proteomes" id="UP000631114">
    <property type="component" value="Unassembled WGS sequence"/>
</dbReference>
<dbReference type="EMBL" id="JADFTS010000008">
    <property type="protein sequence ID" value="KAF9592375.1"/>
    <property type="molecule type" value="Genomic_DNA"/>
</dbReference>
<organism evidence="3 4">
    <name type="scientific">Coptis chinensis</name>
    <dbReference type="NCBI Taxonomy" id="261450"/>
    <lineage>
        <taxon>Eukaryota</taxon>
        <taxon>Viridiplantae</taxon>
        <taxon>Streptophyta</taxon>
        <taxon>Embryophyta</taxon>
        <taxon>Tracheophyta</taxon>
        <taxon>Spermatophyta</taxon>
        <taxon>Magnoliopsida</taxon>
        <taxon>Ranunculales</taxon>
        <taxon>Ranunculaceae</taxon>
        <taxon>Coptidoideae</taxon>
        <taxon>Coptis</taxon>
    </lineage>
</organism>